<reference evidence="2 3" key="1">
    <citation type="submission" date="2021-02" db="EMBL/GenBank/DDBJ databases">
        <title>Variation within the Batrachochytrium salamandrivorans European outbreak.</title>
        <authorList>
            <person name="Kelly M."/>
            <person name="Pasmans F."/>
            <person name="Shea T.P."/>
            <person name="Munoz J.F."/>
            <person name="Carranza S."/>
            <person name="Cuomo C.A."/>
            <person name="Martel A."/>
        </authorList>
    </citation>
    <scope>NUCLEOTIDE SEQUENCE [LARGE SCALE GENOMIC DNA]</scope>
    <source>
        <strain evidence="2 3">AMFP18/2</strain>
    </source>
</reference>
<feature type="domain" description="Prokaryotic glutathione synthetase ATP-binding" evidence="1">
    <location>
        <begin position="176"/>
        <end position="271"/>
    </location>
</feature>
<evidence type="ECO:0000313" key="2">
    <source>
        <dbReference type="EMBL" id="KAH6588992.1"/>
    </source>
</evidence>
<dbReference type="PANTHER" id="PTHR39217:SF1">
    <property type="entry name" value="GLUTATHIONE SYNTHETASE"/>
    <property type="match status" value="1"/>
</dbReference>
<organism evidence="2 3">
    <name type="scientific">Batrachochytrium salamandrivorans</name>
    <dbReference type="NCBI Taxonomy" id="1357716"/>
    <lineage>
        <taxon>Eukaryota</taxon>
        <taxon>Fungi</taxon>
        <taxon>Fungi incertae sedis</taxon>
        <taxon>Chytridiomycota</taxon>
        <taxon>Chytridiomycota incertae sedis</taxon>
        <taxon>Chytridiomycetes</taxon>
        <taxon>Rhizophydiales</taxon>
        <taxon>Rhizophydiales incertae sedis</taxon>
        <taxon>Batrachochytrium</taxon>
    </lineage>
</organism>
<gene>
    <name evidence="2" type="ORF">BASA50_010348</name>
</gene>
<sequence>MKFIAIPTYKPSELLPRMALSSPGNGNPDLFLSKEHLELALDIIAKSGGEVVVESPVWSDPTIDWSKFSLILLRDTWDYDRHSELFRKWLKSLTVPVLNPVDTVLWNINKTYLRELASAGVDVVPTLFLCRTQWQAWADHNRLSNSGPATFGDLLTSLLGQSTPADLSCSVEDFSVKGSFVIKPSISLGGQNMCQVDMNSPLEKVLAHINSVFDIKNDRETVILIQPLVEEIIVEGETSLIFLHGEFSHAVRKVPKTGEFRVHEDLGGTSTLVEGEAHLIAFGQAALAAAKGLYDPQGKMTAPLFYSRVDYVLKDGTRPLVMEVELIEPSLFLTICPAAAAKFSDMVLAVLADV</sequence>
<dbReference type="EMBL" id="JAFCIX010000483">
    <property type="protein sequence ID" value="KAH6588992.1"/>
    <property type="molecule type" value="Genomic_DNA"/>
</dbReference>
<proteinExistence type="predicted"/>
<keyword evidence="3" id="KW-1185">Reference proteome</keyword>
<dbReference type="Proteomes" id="UP001648503">
    <property type="component" value="Unassembled WGS sequence"/>
</dbReference>
<name>A0ABQ8EZV5_9FUNG</name>
<comment type="caution">
    <text evidence="2">The sequence shown here is derived from an EMBL/GenBank/DDBJ whole genome shotgun (WGS) entry which is preliminary data.</text>
</comment>
<dbReference type="SUPFAM" id="SSF56059">
    <property type="entry name" value="Glutathione synthetase ATP-binding domain-like"/>
    <property type="match status" value="1"/>
</dbReference>
<dbReference type="InterPro" id="IPR053191">
    <property type="entry name" value="DcsG_Biosynth_Enzyme"/>
</dbReference>
<evidence type="ECO:0000259" key="1">
    <source>
        <dbReference type="Pfam" id="PF02955"/>
    </source>
</evidence>
<dbReference type="InterPro" id="IPR004218">
    <property type="entry name" value="GSHS_ATP-bd"/>
</dbReference>
<protein>
    <recommendedName>
        <fullName evidence="1">Prokaryotic glutathione synthetase ATP-binding domain-containing protein</fullName>
    </recommendedName>
</protein>
<dbReference type="PANTHER" id="PTHR39217">
    <property type="match status" value="1"/>
</dbReference>
<dbReference type="Pfam" id="PF02955">
    <property type="entry name" value="GSH-S_ATP"/>
    <property type="match status" value="1"/>
</dbReference>
<evidence type="ECO:0000313" key="3">
    <source>
        <dbReference type="Proteomes" id="UP001648503"/>
    </source>
</evidence>
<accession>A0ABQ8EZV5</accession>